<feature type="active site" evidence="1">
    <location>
        <position position="455"/>
    </location>
</feature>
<feature type="active site" evidence="1">
    <location>
        <position position="168"/>
    </location>
</feature>
<name>A0A834XWT5_APHGI</name>
<dbReference type="OrthoDB" id="291007at2759"/>
<sequence>MIVKLISFIWILINVVDTFPRKKYNSTVPSDPIAHSIQDPEVRPRFYQGDIAMTDEQYNYWRVGLRWDVFPNRMWENRTVPYVISDDYKCEEYMTILKAITYFNTLTCINFVPWDKVSKDYIIIKHAISDDGCWSYYGKIGGPQLVNLKPPDESGPNCLGDELVTIHELMHALGIFHEHARADRDNFVDIHRENIIPDKLDQFDKQSLENTTYSYEYDYLSIMHYENNYFSIDPKIKPSITPKIPGTIIGQRQKVTVTDCLKVNKLYGCLDDPCEAKQCFVWILINIVDTFPRKKYNFNVPCEVKKTVSNPMAYSMMYLDRLMKSRQDPEVSPGLYQGDIIMTNKQYNDWRIGLRWDVFPGRMWKNRTVPYVISRLYKTAENITIHKAITLLNNLTCINFVPWNKRAKDYIFISPTGKGCRSFIGKIGGPQLVILEPPDNIKRKCFGNEYRTVHELMHSLGIFHEQARADRDNFVDIHYENIVPRELVNFRKESLENTTYSYEYDHRSIMHYGSFFFSKDPKTKPTITSKIPGVILGQREYMTKTDCLKVNKLYGCLDDPSEAKKWNDICSTLEI</sequence>
<protein>
    <recommendedName>
        <fullName evidence="2">Metalloendopeptidase</fullName>
        <ecNumber evidence="2">3.4.24.-</ecNumber>
    </recommendedName>
</protein>
<organism evidence="4 5">
    <name type="scientific">Aphidius gifuensis</name>
    <name type="common">Parasitoid wasp</name>
    <dbReference type="NCBI Taxonomy" id="684658"/>
    <lineage>
        <taxon>Eukaryota</taxon>
        <taxon>Metazoa</taxon>
        <taxon>Ecdysozoa</taxon>
        <taxon>Arthropoda</taxon>
        <taxon>Hexapoda</taxon>
        <taxon>Insecta</taxon>
        <taxon>Pterygota</taxon>
        <taxon>Neoptera</taxon>
        <taxon>Endopterygota</taxon>
        <taxon>Hymenoptera</taxon>
        <taxon>Apocrita</taxon>
        <taxon>Ichneumonoidea</taxon>
        <taxon>Braconidae</taxon>
        <taxon>Aphidiinae</taxon>
        <taxon>Aphidius</taxon>
    </lineage>
</organism>
<evidence type="ECO:0000313" key="4">
    <source>
        <dbReference type="EMBL" id="KAF7992604.1"/>
    </source>
</evidence>
<keyword evidence="1 2" id="KW-0479">Metal-binding</keyword>
<dbReference type="AlphaFoldDB" id="A0A834XWT5"/>
<proteinExistence type="predicted"/>
<dbReference type="Pfam" id="PF01400">
    <property type="entry name" value="Astacin"/>
    <property type="match status" value="2"/>
</dbReference>
<reference evidence="4 5" key="1">
    <citation type="submission" date="2020-08" db="EMBL/GenBank/DDBJ databases">
        <title>Aphidius gifuensis genome sequencing and assembly.</title>
        <authorList>
            <person name="Du Z."/>
        </authorList>
    </citation>
    <scope>NUCLEOTIDE SEQUENCE [LARGE SCALE GENOMIC DNA]</scope>
    <source>
        <strain evidence="4">YNYX2018</strain>
        <tissue evidence="4">Adults</tissue>
    </source>
</reference>
<keyword evidence="1 2" id="KW-0482">Metalloprotease</keyword>
<dbReference type="SUPFAM" id="SSF55486">
    <property type="entry name" value="Metalloproteases ('zincins'), catalytic domain"/>
    <property type="match status" value="2"/>
</dbReference>
<feature type="signal peptide" evidence="2">
    <location>
        <begin position="1"/>
        <end position="18"/>
    </location>
</feature>
<comment type="caution">
    <text evidence="1">Lacks conserved residue(s) required for the propagation of feature annotation.</text>
</comment>
<dbReference type="PANTHER" id="PTHR10127:SF859">
    <property type="entry name" value="METALLOENDOPEPTIDASE"/>
    <property type="match status" value="1"/>
</dbReference>
<dbReference type="CDD" id="cd04280">
    <property type="entry name" value="ZnMc_astacin_like"/>
    <property type="match status" value="2"/>
</dbReference>
<feature type="chain" id="PRO_5033104614" description="Metalloendopeptidase" evidence="2">
    <location>
        <begin position="19"/>
        <end position="575"/>
    </location>
</feature>
<dbReference type="PANTHER" id="PTHR10127">
    <property type="entry name" value="DISCOIDIN, CUB, EGF, LAMININ , AND ZINC METALLOPROTEASE DOMAIN CONTAINING"/>
    <property type="match status" value="1"/>
</dbReference>
<dbReference type="InterPro" id="IPR024079">
    <property type="entry name" value="MetalloPept_cat_dom_sf"/>
</dbReference>
<feature type="binding site" evidence="1">
    <location>
        <position position="454"/>
    </location>
    <ligand>
        <name>Zn(2+)</name>
        <dbReference type="ChEBI" id="CHEBI:29105"/>
        <note>catalytic</note>
    </ligand>
</feature>
<comment type="caution">
    <text evidence="4">The sequence shown here is derived from an EMBL/GenBank/DDBJ whole genome shotgun (WGS) entry which is preliminary data.</text>
</comment>
<feature type="binding site" evidence="1">
    <location>
        <position position="464"/>
    </location>
    <ligand>
        <name>Zn(2+)</name>
        <dbReference type="ChEBI" id="CHEBI:29105"/>
        <note>catalytic</note>
    </ligand>
</feature>
<dbReference type="PRINTS" id="PR00480">
    <property type="entry name" value="ASTACIN"/>
</dbReference>
<accession>A0A834XWT5</accession>
<keyword evidence="1 2" id="KW-0862">Zinc</keyword>
<dbReference type="EC" id="3.4.24.-" evidence="2"/>
<dbReference type="PROSITE" id="PS51864">
    <property type="entry name" value="ASTACIN"/>
    <property type="match status" value="2"/>
</dbReference>
<evidence type="ECO:0000313" key="5">
    <source>
        <dbReference type="Proteomes" id="UP000639338"/>
    </source>
</evidence>
<keyword evidence="1 2" id="KW-0378">Hydrolase</keyword>
<keyword evidence="5" id="KW-1185">Reference proteome</keyword>
<evidence type="ECO:0000259" key="3">
    <source>
        <dbReference type="PROSITE" id="PS51864"/>
    </source>
</evidence>
<dbReference type="FunFam" id="3.40.390.10:FF:000042">
    <property type="entry name" value="Metalloendopeptidase"/>
    <property type="match status" value="2"/>
</dbReference>
<dbReference type="SMART" id="SM00235">
    <property type="entry name" value="ZnMc"/>
    <property type="match status" value="2"/>
</dbReference>
<dbReference type="Gene3D" id="3.40.390.10">
    <property type="entry name" value="Collagenase (Catalytic Domain)"/>
    <property type="match status" value="2"/>
</dbReference>
<dbReference type="EMBL" id="JACMRX010000003">
    <property type="protein sequence ID" value="KAF7992604.1"/>
    <property type="molecule type" value="Genomic_DNA"/>
</dbReference>
<dbReference type="GO" id="GO:0004222">
    <property type="term" value="F:metalloendopeptidase activity"/>
    <property type="evidence" value="ECO:0007669"/>
    <property type="project" value="UniProtKB-UniRule"/>
</dbReference>
<feature type="domain" description="Peptidase M12A" evidence="3">
    <location>
        <begin position="63"/>
        <end position="270"/>
    </location>
</feature>
<feature type="domain" description="Peptidase M12A" evidence="3">
    <location>
        <begin position="350"/>
        <end position="557"/>
    </location>
</feature>
<comment type="cofactor">
    <cofactor evidence="1 2">
        <name>Zn(2+)</name>
        <dbReference type="ChEBI" id="CHEBI:29105"/>
    </cofactor>
    <text evidence="1 2">Binds 1 zinc ion per subunit.</text>
</comment>
<dbReference type="InterPro" id="IPR034035">
    <property type="entry name" value="Astacin-like_dom"/>
</dbReference>
<feature type="binding site" evidence="1">
    <location>
        <position position="458"/>
    </location>
    <ligand>
        <name>Zn(2+)</name>
        <dbReference type="ChEBI" id="CHEBI:29105"/>
        <note>catalytic</note>
    </ligand>
</feature>
<evidence type="ECO:0000256" key="1">
    <source>
        <dbReference type="PROSITE-ProRule" id="PRU01211"/>
    </source>
</evidence>
<keyword evidence="2" id="KW-0732">Signal</keyword>
<dbReference type="Proteomes" id="UP000639338">
    <property type="component" value="Unassembled WGS sequence"/>
</dbReference>
<keyword evidence="1 2" id="KW-0645">Protease</keyword>
<dbReference type="GO" id="GO:0006508">
    <property type="term" value="P:proteolysis"/>
    <property type="evidence" value="ECO:0007669"/>
    <property type="project" value="UniProtKB-KW"/>
</dbReference>
<evidence type="ECO:0000256" key="2">
    <source>
        <dbReference type="RuleBase" id="RU361183"/>
    </source>
</evidence>
<dbReference type="InterPro" id="IPR006026">
    <property type="entry name" value="Peptidase_Metallo"/>
</dbReference>
<feature type="binding site" evidence="1">
    <location>
        <position position="171"/>
    </location>
    <ligand>
        <name>Zn(2+)</name>
        <dbReference type="ChEBI" id="CHEBI:29105"/>
        <note>catalytic</note>
    </ligand>
</feature>
<dbReference type="GO" id="GO:0008270">
    <property type="term" value="F:zinc ion binding"/>
    <property type="evidence" value="ECO:0007669"/>
    <property type="project" value="UniProtKB-UniRule"/>
</dbReference>
<feature type="binding site" evidence="1">
    <location>
        <position position="167"/>
    </location>
    <ligand>
        <name>Zn(2+)</name>
        <dbReference type="ChEBI" id="CHEBI:29105"/>
        <note>catalytic</note>
    </ligand>
</feature>
<dbReference type="InterPro" id="IPR001506">
    <property type="entry name" value="Peptidase_M12A"/>
</dbReference>
<gene>
    <name evidence="4" type="ORF">HCN44_004948</name>
</gene>
<feature type="binding site" evidence="1">
    <location>
        <position position="177"/>
    </location>
    <ligand>
        <name>Zn(2+)</name>
        <dbReference type="ChEBI" id="CHEBI:29105"/>
        <note>catalytic</note>
    </ligand>
</feature>